<dbReference type="EMBL" id="VSSQ01000067">
    <property type="protein sequence ID" value="MPL72573.1"/>
    <property type="molecule type" value="Genomic_DNA"/>
</dbReference>
<feature type="domain" description="Large ribosomal subunit protein eL20" evidence="3">
    <location>
        <begin position="2"/>
        <end position="54"/>
    </location>
</feature>
<sequence length="61" mass="6773">MPKFEVKGTFKNDGKMKPFTKTVDAPSEKLAGEFTLATIGSKHRLERKYITIDSAKAINGE</sequence>
<dbReference type="GO" id="GO:0003735">
    <property type="term" value="F:structural constituent of ribosome"/>
    <property type="evidence" value="ECO:0007669"/>
    <property type="project" value="InterPro"/>
</dbReference>
<gene>
    <name evidence="4" type="ORF">SDC9_18358</name>
</gene>
<evidence type="ECO:0000256" key="1">
    <source>
        <dbReference type="ARBA" id="ARBA00022980"/>
    </source>
</evidence>
<dbReference type="AlphaFoldDB" id="A0A644U016"/>
<keyword evidence="2" id="KW-0687">Ribonucleoprotein</keyword>
<comment type="caution">
    <text evidence="4">The sequence shown here is derived from an EMBL/GenBank/DDBJ whole genome shotgun (WGS) entry which is preliminary data.</text>
</comment>
<dbReference type="GO" id="GO:0006412">
    <property type="term" value="P:translation"/>
    <property type="evidence" value="ECO:0007669"/>
    <property type="project" value="InterPro"/>
</dbReference>
<dbReference type="HAMAP" id="MF_00273">
    <property type="entry name" value="Ribosomal_eL20"/>
    <property type="match status" value="1"/>
</dbReference>
<evidence type="ECO:0000259" key="3">
    <source>
        <dbReference type="Pfam" id="PF01775"/>
    </source>
</evidence>
<dbReference type="SUPFAM" id="SSF160374">
    <property type="entry name" value="RplX-like"/>
    <property type="match status" value="1"/>
</dbReference>
<proteinExistence type="inferred from homology"/>
<dbReference type="InterPro" id="IPR023573">
    <property type="entry name" value="Ribosomal_eL20_dom"/>
</dbReference>
<dbReference type="InterPro" id="IPR028877">
    <property type="entry name" value="Ribosomal_eL20"/>
</dbReference>
<evidence type="ECO:0000256" key="2">
    <source>
        <dbReference type="ARBA" id="ARBA00023274"/>
    </source>
</evidence>
<accession>A0A644U016</accession>
<protein>
    <recommendedName>
        <fullName evidence="3">Large ribosomal subunit protein eL20 domain-containing protein</fullName>
    </recommendedName>
</protein>
<dbReference type="Pfam" id="PF01775">
    <property type="entry name" value="Ribosomal_L18A"/>
    <property type="match status" value="1"/>
</dbReference>
<organism evidence="4">
    <name type="scientific">bioreactor metagenome</name>
    <dbReference type="NCBI Taxonomy" id="1076179"/>
    <lineage>
        <taxon>unclassified sequences</taxon>
        <taxon>metagenomes</taxon>
        <taxon>ecological metagenomes</taxon>
    </lineage>
</organism>
<dbReference type="GO" id="GO:0005840">
    <property type="term" value="C:ribosome"/>
    <property type="evidence" value="ECO:0007669"/>
    <property type="project" value="UniProtKB-KW"/>
</dbReference>
<name>A0A644U016_9ZZZZ</name>
<keyword evidence="1" id="KW-0689">Ribosomal protein</keyword>
<dbReference type="GO" id="GO:1990904">
    <property type="term" value="C:ribonucleoprotein complex"/>
    <property type="evidence" value="ECO:0007669"/>
    <property type="project" value="UniProtKB-KW"/>
</dbReference>
<evidence type="ECO:0000313" key="4">
    <source>
        <dbReference type="EMBL" id="MPL72573.1"/>
    </source>
</evidence>
<dbReference type="NCBIfam" id="NF001981">
    <property type="entry name" value="PRK00773.1-1"/>
    <property type="match status" value="1"/>
</dbReference>
<dbReference type="Gene3D" id="3.10.20.10">
    <property type="match status" value="1"/>
</dbReference>
<reference evidence="4" key="1">
    <citation type="submission" date="2019-08" db="EMBL/GenBank/DDBJ databases">
        <authorList>
            <person name="Kucharzyk K."/>
            <person name="Murdoch R.W."/>
            <person name="Higgins S."/>
            <person name="Loffler F."/>
        </authorList>
    </citation>
    <scope>NUCLEOTIDE SEQUENCE</scope>
</reference>